<name>S8EHV2_FOMSC</name>
<dbReference type="InParanoid" id="S8EHV2"/>
<dbReference type="NCBIfam" id="TIGR00556">
    <property type="entry name" value="pantethn_trn"/>
    <property type="match status" value="1"/>
</dbReference>
<dbReference type="EMBL" id="KE504133">
    <property type="protein sequence ID" value="EPT02854.1"/>
    <property type="molecule type" value="Genomic_DNA"/>
</dbReference>
<keyword evidence="10" id="KW-1185">Reference proteome</keyword>
<feature type="domain" description="4'-phosphopantetheinyl transferase" evidence="8">
    <location>
        <begin position="5"/>
        <end position="125"/>
    </location>
</feature>
<keyword evidence="7" id="KW-0275">Fatty acid biosynthesis</keyword>
<dbReference type="Proteomes" id="UP000015241">
    <property type="component" value="Unassembled WGS sequence"/>
</dbReference>
<dbReference type="NCBIfam" id="TIGR00516">
    <property type="entry name" value="acpS"/>
    <property type="match status" value="1"/>
</dbReference>
<keyword evidence="5" id="KW-0460">Magnesium</keyword>
<gene>
    <name evidence="9" type="ORF">FOMPIDRAFT_1029174</name>
</gene>
<dbReference type="AlphaFoldDB" id="S8EHV2"/>
<dbReference type="InterPro" id="IPR004568">
    <property type="entry name" value="Ppantetheine-prot_Trfase_dom"/>
</dbReference>
<dbReference type="InterPro" id="IPR008278">
    <property type="entry name" value="4-PPantetheinyl_Trfase_dom"/>
</dbReference>
<dbReference type="Pfam" id="PF01648">
    <property type="entry name" value="ACPS"/>
    <property type="match status" value="1"/>
</dbReference>
<dbReference type="SUPFAM" id="SSF56214">
    <property type="entry name" value="4'-phosphopantetheinyl transferase"/>
    <property type="match status" value="1"/>
</dbReference>
<organism evidence="9 10">
    <name type="scientific">Fomitopsis schrenkii</name>
    <name type="common">Brown rot fungus</name>
    <dbReference type="NCBI Taxonomy" id="2126942"/>
    <lineage>
        <taxon>Eukaryota</taxon>
        <taxon>Fungi</taxon>
        <taxon>Dikarya</taxon>
        <taxon>Basidiomycota</taxon>
        <taxon>Agaricomycotina</taxon>
        <taxon>Agaricomycetes</taxon>
        <taxon>Polyporales</taxon>
        <taxon>Fomitopsis</taxon>
    </lineage>
</organism>
<accession>S8EHV2</accession>
<evidence type="ECO:0000256" key="3">
    <source>
        <dbReference type="ARBA" id="ARBA00022723"/>
    </source>
</evidence>
<keyword evidence="2" id="KW-0808">Transferase</keyword>
<dbReference type="STRING" id="743788.S8EHV2"/>
<keyword evidence="1" id="KW-0444">Lipid biosynthesis</keyword>
<dbReference type="eggNOG" id="ENOG502RUZW">
    <property type="taxonomic scope" value="Eukaryota"/>
</dbReference>
<protein>
    <recommendedName>
        <fullName evidence="8">4'-phosphopantetheinyl transferase domain-containing protein</fullName>
    </recommendedName>
</protein>
<dbReference type="InterPro" id="IPR037143">
    <property type="entry name" value="4-PPantetheinyl_Trfase_dom_sf"/>
</dbReference>
<dbReference type="GO" id="GO:0000287">
    <property type="term" value="F:magnesium ion binding"/>
    <property type="evidence" value="ECO:0007669"/>
    <property type="project" value="InterPro"/>
</dbReference>
<dbReference type="OrthoDB" id="15433at2759"/>
<evidence type="ECO:0000256" key="6">
    <source>
        <dbReference type="ARBA" id="ARBA00023098"/>
    </source>
</evidence>
<dbReference type="GO" id="GO:0008897">
    <property type="term" value="F:holo-[acyl-carrier-protein] synthase activity"/>
    <property type="evidence" value="ECO:0007669"/>
    <property type="project" value="InterPro"/>
</dbReference>
<evidence type="ECO:0000256" key="1">
    <source>
        <dbReference type="ARBA" id="ARBA00022516"/>
    </source>
</evidence>
<sequence length="134" mass="14977">MRILGIGVDILHVPRIAALARRKSAARLASRILSQPEMAVWNDTAAEDTASRLRFLAVRWSVKEAAYKALYPKARPTWKELTFLNDPSDLYGKKPRLQYLPKQTTIPSVSLHSSISHDGDYVFATVLAEASLND</sequence>
<dbReference type="HOGENOM" id="CLU_089696_3_2_1"/>
<evidence type="ECO:0000256" key="5">
    <source>
        <dbReference type="ARBA" id="ARBA00022842"/>
    </source>
</evidence>
<dbReference type="Gene3D" id="3.90.470.20">
    <property type="entry name" value="4'-phosphopantetheinyl transferase domain"/>
    <property type="match status" value="1"/>
</dbReference>
<proteinExistence type="inferred from homology"/>
<evidence type="ECO:0000256" key="7">
    <source>
        <dbReference type="ARBA" id="ARBA00023160"/>
    </source>
</evidence>
<dbReference type="InterPro" id="IPR002582">
    <property type="entry name" value="ACPS"/>
</dbReference>
<dbReference type="HAMAP" id="MF_00101">
    <property type="entry name" value="AcpS"/>
    <property type="match status" value="1"/>
</dbReference>
<evidence type="ECO:0000259" key="8">
    <source>
        <dbReference type="Pfam" id="PF01648"/>
    </source>
</evidence>
<reference evidence="9 10" key="1">
    <citation type="journal article" date="2012" name="Science">
        <title>The Paleozoic origin of enzymatic lignin decomposition reconstructed from 31 fungal genomes.</title>
        <authorList>
            <person name="Floudas D."/>
            <person name="Binder M."/>
            <person name="Riley R."/>
            <person name="Barry K."/>
            <person name="Blanchette R.A."/>
            <person name="Henrissat B."/>
            <person name="Martinez A.T."/>
            <person name="Otillar R."/>
            <person name="Spatafora J.W."/>
            <person name="Yadav J.S."/>
            <person name="Aerts A."/>
            <person name="Benoit I."/>
            <person name="Boyd A."/>
            <person name="Carlson A."/>
            <person name="Copeland A."/>
            <person name="Coutinho P.M."/>
            <person name="de Vries R.P."/>
            <person name="Ferreira P."/>
            <person name="Findley K."/>
            <person name="Foster B."/>
            <person name="Gaskell J."/>
            <person name="Glotzer D."/>
            <person name="Gorecki P."/>
            <person name="Heitman J."/>
            <person name="Hesse C."/>
            <person name="Hori C."/>
            <person name="Igarashi K."/>
            <person name="Jurgens J.A."/>
            <person name="Kallen N."/>
            <person name="Kersten P."/>
            <person name="Kohler A."/>
            <person name="Kuees U."/>
            <person name="Kumar T.K.A."/>
            <person name="Kuo A."/>
            <person name="LaButti K."/>
            <person name="Larrondo L.F."/>
            <person name="Lindquist E."/>
            <person name="Ling A."/>
            <person name="Lombard V."/>
            <person name="Lucas S."/>
            <person name="Lundell T."/>
            <person name="Martin R."/>
            <person name="McLaughlin D.J."/>
            <person name="Morgenstern I."/>
            <person name="Morin E."/>
            <person name="Murat C."/>
            <person name="Nagy L.G."/>
            <person name="Nolan M."/>
            <person name="Ohm R.A."/>
            <person name="Patyshakuliyeva A."/>
            <person name="Rokas A."/>
            <person name="Ruiz-Duenas F.J."/>
            <person name="Sabat G."/>
            <person name="Salamov A."/>
            <person name="Samejima M."/>
            <person name="Schmutz J."/>
            <person name="Slot J.C."/>
            <person name="St John F."/>
            <person name="Stenlid J."/>
            <person name="Sun H."/>
            <person name="Sun S."/>
            <person name="Syed K."/>
            <person name="Tsang A."/>
            <person name="Wiebenga A."/>
            <person name="Young D."/>
            <person name="Pisabarro A."/>
            <person name="Eastwood D.C."/>
            <person name="Martin F."/>
            <person name="Cullen D."/>
            <person name="Grigoriev I.V."/>
            <person name="Hibbett D.S."/>
        </authorList>
    </citation>
    <scope>NUCLEOTIDE SEQUENCE</scope>
    <source>
        <strain evidence="10">FP-58527</strain>
    </source>
</reference>
<evidence type="ECO:0000313" key="9">
    <source>
        <dbReference type="EMBL" id="EPT02854.1"/>
    </source>
</evidence>
<evidence type="ECO:0000256" key="2">
    <source>
        <dbReference type="ARBA" id="ARBA00022679"/>
    </source>
</evidence>
<keyword evidence="6" id="KW-0443">Lipid metabolism</keyword>
<keyword evidence="3" id="KW-0479">Metal-binding</keyword>
<evidence type="ECO:0000256" key="4">
    <source>
        <dbReference type="ARBA" id="ARBA00022832"/>
    </source>
</evidence>
<evidence type="ECO:0000313" key="10">
    <source>
        <dbReference type="Proteomes" id="UP000015241"/>
    </source>
</evidence>
<dbReference type="FunCoup" id="S8EHV2">
    <property type="interactions" value="14"/>
</dbReference>
<keyword evidence="4" id="KW-0276">Fatty acid metabolism</keyword>
<dbReference type="GO" id="GO:0006633">
    <property type="term" value="P:fatty acid biosynthetic process"/>
    <property type="evidence" value="ECO:0007669"/>
    <property type="project" value="UniProtKB-KW"/>
</dbReference>